<dbReference type="AlphaFoldDB" id="A0A835XYW6"/>
<accession>A0A835XYW6</accession>
<gene>
    <name evidence="2" type="ORF">HYH03_008110</name>
</gene>
<evidence type="ECO:0000313" key="2">
    <source>
        <dbReference type="EMBL" id="KAG2493592.1"/>
    </source>
</evidence>
<dbReference type="EMBL" id="JAEHOE010000036">
    <property type="protein sequence ID" value="KAG2493592.1"/>
    <property type="molecule type" value="Genomic_DNA"/>
</dbReference>
<comment type="caution">
    <text evidence="2">The sequence shown here is derived from an EMBL/GenBank/DDBJ whole genome shotgun (WGS) entry which is preliminary data.</text>
</comment>
<feature type="transmembrane region" description="Helical" evidence="1">
    <location>
        <begin position="107"/>
        <end position="129"/>
    </location>
</feature>
<name>A0A835XYW6_9CHLO</name>
<keyword evidence="3" id="KW-1185">Reference proteome</keyword>
<reference evidence="2" key="1">
    <citation type="journal article" date="2020" name="bioRxiv">
        <title>Comparative genomics of Chlamydomonas.</title>
        <authorList>
            <person name="Craig R.J."/>
            <person name="Hasan A.R."/>
            <person name="Ness R.W."/>
            <person name="Keightley P.D."/>
        </authorList>
    </citation>
    <scope>NUCLEOTIDE SEQUENCE</scope>
    <source>
        <strain evidence="2">CCAP 11/70</strain>
    </source>
</reference>
<keyword evidence="1" id="KW-1133">Transmembrane helix</keyword>
<organism evidence="2 3">
    <name type="scientific">Edaphochlamys debaryana</name>
    <dbReference type="NCBI Taxonomy" id="47281"/>
    <lineage>
        <taxon>Eukaryota</taxon>
        <taxon>Viridiplantae</taxon>
        <taxon>Chlorophyta</taxon>
        <taxon>core chlorophytes</taxon>
        <taxon>Chlorophyceae</taxon>
        <taxon>CS clade</taxon>
        <taxon>Chlamydomonadales</taxon>
        <taxon>Chlamydomonadales incertae sedis</taxon>
        <taxon>Edaphochlamys</taxon>
    </lineage>
</organism>
<sequence length="269" mass="29067">MWSKRVGPEYSQTPGFCTPYNVGVNACLLPLIPYALSQGIHDTHLHLALILGTAFSGGLILLGLGLKLIGGYRTWPFMLELVMLVVNTVLLGVSYPHPDDVKKLFPLISNTVYAAFGILSVMMTAPFTLQYVREFVPPNSSTHEKVFSSAYLTTGVWTVAFTVNTLVYLAPLCTDDYNDHFSALNLIFRIILPICFAALAALVNRIWPITVLNHLIVSAGFDSAPRKIMVNPLALAGGFPPPGLGPGVPAYPASMPYPPVQLNVAPSAV</sequence>
<feature type="transmembrane region" description="Helical" evidence="1">
    <location>
        <begin position="182"/>
        <end position="203"/>
    </location>
</feature>
<feature type="transmembrane region" description="Helical" evidence="1">
    <location>
        <begin position="45"/>
        <end position="65"/>
    </location>
</feature>
<proteinExistence type="predicted"/>
<feature type="transmembrane region" description="Helical" evidence="1">
    <location>
        <begin position="77"/>
        <end position="95"/>
    </location>
</feature>
<protein>
    <submittedName>
        <fullName evidence="2">Uncharacterized protein</fullName>
    </submittedName>
</protein>
<evidence type="ECO:0000313" key="3">
    <source>
        <dbReference type="Proteomes" id="UP000612055"/>
    </source>
</evidence>
<dbReference type="OrthoDB" id="531610at2759"/>
<keyword evidence="1" id="KW-0472">Membrane</keyword>
<dbReference type="Proteomes" id="UP000612055">
    <property type="component" value="Unassembled WGS sequence"/>
</dbReference>
<feature type="transmembrane region" description="Helical" evidence="1">
    <location>
        <begin position="150"/>
        <end position="170"/>
    </location>
</feature>
<keyword evidence="1" id="KW-0812">Transmembrane</keyword>
<evidence type="ECO:0000256" key="1">
    <source>
        <dbReference type="SAM" id="Phobius"/>
    </source>
</evidence>